<evidence type="ECO:0000313" key="3">
    <source>
        <dbReference type="Proteomes" id="UP000481861"/>
    </source>
</evidence>
<reference evidence="2 3" key="1">
    <citation type="submission" date="2020-01" db="EMBL/GenBank/DDBJ databases">
        <authorList>
            <consortium name="DOE Joint Genome Institute"/>
            <person name="Haridas S."/>
            <person name="Albert R."/>
            <person name="Binder M."/>
            <person name="Bloem J."/>
            <person name="Labutti K."/>
            <person name="Salamov A."/>
            <person name="Andreopoulos B."/>
            <person name="Baker S.E."/>
            <person name="Barry K."/>
            <person name="Bills G."/>
            <person name="Bluhm B.H."/>
            <person name="Cannon C."/>
            <person name="Castanera R."/>
            <person name="Culley D.E."/>
            <person name="Daum C."/>
            <person name="Ezra D."/>
            <person name="Gonzalez J.B."/>
            <person name="Henrissat B."/>
            <person name="Kuo A."/>
            <person name="Liang C."/>
            <person name="Lipzen A."/>
            <person name="Lutzoni F."/>
            <person name="Magnuson J."/>
            <person name="Mondo S."/>
            <person name="Nolan M."/>
            <person name="Ohm R."/>
            <person name="Pangilinan J."/>
            <person name="Park H.-J.H."/>
            <person name="Ramirez L."/>
            <person name="Alfaro M."/>
            <person name="Sun H."/>
            <person name="Tritt A."/>
            <person name="Yoshinaga Y."/>
            <person name="Zwiers L.-H.L."/>
            <person name="Turgeon B.G."/>
            <person name="Goodwin S.B."/>
            <person name="Spatafora J.W."/>
            <person name="Crous P.W."/>
            <person name="Grigoriev I.V."/>
        </authorList>
    </citation>
    <scope>NUCLEOTIDE SEQUENCE [LARGE SCALE GENOMIC DNA]</scope>
    <source>
        <strain evidence="2 3">CBS 611.86</strain>
    </source>
</reference>
<feature type="compositionally biased region" description="Basic and acidic residues" evidence="1">
    <location>
        <begin position="95"/>
        <end position="114"/>
    </location>
</feature>
<feature type="compositionally biased region" description="Basic and acidic residues" evidence="1">
    <location>
        <begin position="16"/>
        <end position="26"/>
    </location>
</feature>
<name>A0A7C8IES6_9PLEO</name>
<evidence type="ECO:0000256" key="1">
    <source>
        <dbReference type="SAM" id="MobiDB-lite"/>
    </source>
</evidence>
<evidence type="ECO:0000313" key="2">
    <source>
        <dbReference type="EMBL" id="KAF2877834.1"/>
    </source>
</evidence>
<dbReference type="Pfam" id="PF12223">
    <property type="entry name" value="DUF3602"/>
    <property type="match status" value="1"/>
</dbReference>
<dbReference type="InterPro" id="IPR053203">
    <property type="entry name" value="Cisplatin_resist-associated"/>
</dbReference>
<dbReference type="Proteomes" id="UP000481861">
    <property type="component" value="Unassembled WGS sequence"/>
</dbReference>
<keyword evidence="3" id="KW-1185">Reference proteome</keyword>
<accession>A0A7C8IES6</accession>
<sequence length="130" mass="13786">MQRVASHGRGGAGNILKDDPTAHTDPADLITPTLKSEHYTTGRGGTGNMARNDPNHPELARASQDVNAPPLREPEGPHHIGRGGAANVAKTSSEVARDDTPRKSEEVKREPAKGLVEKGKEFIAKLGGKK</sequence>
<dbReference type="EMBL" id="JAADJZ010000001">
    <property type="protein sequence ID" value="KAF2877834.1"/>
    <property type="molecule type" value="Genomic_DNA"/>
</dbReference>
<dbReference type="InterPro" id="IPR022024">
    <property type="entry name" value="DUF3602"/>
</dbReference>
<feature type="region of interest" description="Disordered" evidence="1">
    <location>
        <begin position="1"/>
        <end position="114"/>
    </location>
</feature>
<protein>
    <submittedName>
        <fullName evidence="2">Uncharacterized protein</fullName>
    </submittedName>
</protein>
<dbReference type="PANTHER" id="PTHR34693">
    <property type="entry name" value="PROTEIN PAR32"/>
    <property type="match status" value="1"/>
</dbReference>
<dbReference type="PANTHER" id="PTHR34693:SF1">
    <property type="entry name" value="PROTEIN PAR32"/>
    <property type="match status" value="1"/>
</dbReference>
<organism evidence="2 3">
    <name type="scientific">Massariosphaeria phaeospora</name>
    <dbReference type="NCBI Taxonomy" id="100035"/>
    <lineage>
        <taxon>Eukaryota</taxon>
        <taxon>Fungi</taxon>
        <taxon>Dikarya</taxon>
        <taxon>Ascomycota</taxon>
        <taxon>Pezizomycotina</taxon>
        <taxon>Dothideomycetes</taxon>
        <taxon>Pleosporomycetidae</taxon>
        <taxon>Pleosporales</taxon>
        <taxon>Pleosporales incertae sedis</taxon>
        <taxon>Massariosphaeria</taxon>
    </lineage>
</organism>
<dbReference type="AlphaFoldDB" id="A0A7C8IES6"/>
<gene>
    <name evidence="2" type="ORF">BDV95DRAFT_600535</name>
</gene>
<dbReference type="OrthoDB" id="3063476at2759"/>
<proteinExistence type="predicted"/>
<comment type="caution">
    <text evidence="2">The sequence shown here is derived from an EMBL/GenBank/DDBJ whole genome shotgun (WGS) entry which is preliminary data.</text>
</comment>